<evidence type="ECO:0000256" key="1">
    <source>
        <dbReference type="SAM" id="Phobius"/>
    </source>
</evidence>
<keyword evidence="1" id="KW-0812">Transmembrane</keyword>
<keyword evidence="4" id="KW-1185">Reference proteome</keyword>
<dbReference type="RefSeq" id="WP_341841796.1">
    <property type="nucleotide sequence ID" value="NZ_CP149792.1"/>
</dbReference>
<evidence type="ECO:0000313" key="3">
    <source>
        <dbReference type="EMBL" id="WZN47134.1"/>
    </source>
</evidence>
<dbReference type="Proteomes" id="UP001449657">
    <property type="component" value="Chromosome"/>
</dbReference>
<feature type="transmembrane region" description="Helical" evidence="1">
    <location>
        <begin position="29"/>
        <end position="48"/>
    </location>
</feature>
<name>A0ABZ2Z9I9_9BACT</name>
<dbReference type="InterPro" id="IPR025588">
    <property type="entry name" value="YcxB-like_C"/>
</dbReference>
<accession>A0ABZ2Z9I9</accession>
<feature type="transmembrane region" description="Helical" evidence="1">
    <location>
        <begin position="54"/>
        <end position="73"/>
    </location>
</feature>
<keyword evidence="1" id="KW-0472">Membrane</keyword>
<protein>
    <submittedName>
        <fullName evidence="3">YcxB family protein</fullName>
    </submittedName>
</protein>
<feature type="domain" description="YcxB-like C-terminal" evidence="2">
    <location>
        <begin position="93"/>
        <end position="153"/>
    </location>
</feature>
<keyword evidence="1" id="KW-1133">Transmembrane helix</keyword>
<proteinExistence type="predicted"/>
<evidence type="ECO:0000313" key="4">
    <source>
        <dbReference type="Proteomes" id="UP001449657"/>
    </source>
</evidence>
<gene>
    <name evidence="3" type="ORF">WJU22_02935</name>
</gene>
<dbReference type="EMBL" id="CP150096">
    <property type="protein sequence ID" value="WZN47134.1"/>
    <property type="molecule type" value="Genomic_DNA"/>
</dbReference>
<reference evidence="3 4" key="1">
    <citation type="submission" date="2024-03" db="EMBL/GenBank/DDBJ databases">
        <title>Chitinophaga caseinilytica sp. nov., a casein hydrolysing bacterium isolated from forest soil.</title>
        <authorList>
            <person name="Lee D.S."/>
            <person name="Han D.M."/>
            <person name="Baek J.H."/>
            <person name="Choi D.G."/>
            <person name="Jeon J.H."/>
            <person name="Jeon C.O."/>
        </authorList>
    </citation>
    <scope>NUCLEOTIDE SEQUENCE [LARGE SCALE GENOMIC DNA]</scope>
    <source>
        <strain evidence="3 4">KACC 19118</strain>
    </source>
</reference>
<sequence length="166" mass="19797">MHLLQFTYNREEVINALRFHFLRRGEIKVFRNALIILLLATVIGYVFRLVNFNAMLGIVLMMLVLGWAFWYLLPVSTYNKAATFRDNIRLHYNDEGMAIQTGVGERQLSWRNFNQIVETDSFFYLYRDKRSFFLIPTSAFQSSEAHLQFRELMQRAIPDYHRKDKS</sequence>
<evidence type="ECO:0000259" key="2">
    <source>
        <dbReference type="Pfam" id="PF14317"/>
    </source>
</evidence>
<organism evidence="3 4">
    <name type="scientific">Chitinophaga caseinilytica</name>
    <dbReference type="NCBI Taxonomy" id="2267521"/>
    <lineage>
        <taxon>Bacteria</taxon>
        <taxon>Pseudomonadati</taxon>
        <taxon>Bacteroidota</taxon>
        <taxon>Chitinophagia</taxon>
        <taxon>Chitinophagales</taxon>
        <taxon>Chitinophagaceae</taxon>
        <taxon>Chitinophaga</taxon>
    </lineage>
</organism>
<dbReference type="Pfam" id="PF14317">
    <property type="entry name" value="YcxB"/>
    <property type="match status" value="1"/>
</dbReference>